<name>A0ACC5VTG8_9GAMM</name>
<accession>A0ACC5VTG8</accession>
<dbReference type="EMBL" id="JABYQT010000003">
    <property type="protein sequence ID" value="MBZ5487168.1"/>
    <property type="molecule type" value="Genomic_DNA"/>
</dbReference>
<evidence type="ECO:0000313" key="1">
    <source>
        <dbReference type="EMBL" id="MBZ5487168.1"/>
    </source>
</evidence>
<gene>
    <name evidence="1" type="ORF">HW452_06470</name>
</gene>
<organism evidence="1 2">
    <name type="scientific">Vreelandella aquamarina</name>
    <dbReference type="NCBI Taxonomy" id="77097"/>
    <lineage>
        <taxon>Bacteria</taxon>
        <taxon>Pseudomonadati</taxon>
        <taxon>Pseudomonadota</taxon>
        <taxon>Gammaproteobacteria</taxon>
        <taxon>Oceanospirillales</taxon>
        <taxon>Halomonadaceae</taxon>
        <taxon>Vreelandella</taxon>
    </lineage>
</organism>
<comment type="caution">
    <text evidence="1">The sequence shown here is derived from an EMBL/GenBank/DDBJ whole genome shotgun (WGS) entry which is preliminary data.</text>
</comment>
<sequence length="153" mass="16528">MTLRLAAPADLETVLSWLTTEHAFRMWAGPALRYPATPESAWSDLDASEQNARVLLNATGDMAAFGQLLRREGGVIHLARLVVDPALRGQGMGRALCTALMEEGASKQQVKAFTLKVFESNVPAFHLYQSLGFEPNGRAKTGAIFMVKPVAGS</sequence>
<proteinExistence type="predicted"/>
<protein>
    <submittedName>
        <fullName evidence="1">GNAT family N-acetyltransferase</fullName>
    </submittedName>
</protein>
<evidence type="ECO:0000313" key="2">
    <source>
        <dbReference type="Proteomes" id="UP001319846"/>
    </source>
</evidence>
<dbReference type="Proteomes" id="UP001319846">
    <property type="component" value="Unassembled WGS sequence"/>
</dbReference>
<reference evidence="1" key="1">
    <citation type="submission" date="2020-06" db="EMBL/GenBank/DDBJ databases">
        <title>Whole Genome Sequence of Halomonas aquamarina MB598.</title>
        <authorList>
            <person name="Pervaiz M."/>
            <person name="Fariq A."/>
            <person name="Yasmin A."/>
            <person name="Welch M."/>
        </authorList>
    </citation>
    <scope>NUCLEOTIDE SEQUENCE</scope>
    <source>
        <strain evidence="1">MB598</strain>
    </source>
</reference>
<keyword evidence="2" id="KW-1185">Reference proteome</keyword>